<comment type="caution">
    <text evidence="1">The sequence shown here is derived from an EMBL/GenBank/DDBJ whole genome shotgun (WGS) entry which is preliminary data.</text>
</comment>
<evidence type="ECO:0000313" key="2">
    <source>
        <dbReference type="Proteomes" id="UP000027442"/>
    </source>
</evidence>
<keyword evidence="2" id="KW-1185">Reference proteome</keyword>
<organism evidence="1 2">
    <name type="scientific">Hoylesella loescheii DSM 19665 = JCM 12249 = ATCC 15930</name>
    <dbReference type="NCBI Taxonomy" id="1122985"/>
    <lineage>
        <taxon>Bacteria</taxon>
        <taxon>Pseudomonadati</taxon>
        <taxon>Bacteroidota</taxon>
        <taxon>Bacteroidia</taxon>
        <taxon>Bacteroidales</taxon>
        <taxon>Prevotellaceae</taxon>
        <taxon>Hoylesella</taxon>
    </lineage>
</organism>
<dbReference type="HOGENOM" id="CLU_3255780_0_0_10"/>
<name>A0A069QIX5_HOYLO</name>
<protein>
    <submittedName>
        <fullName evidence="1">Uncharacterized protein</fullName>
    </submittedName>
</protein>
<reference evidence="1 2" key="1">
    <citation type="submission" date="2013-08" db="EMBL/GenBank/DDBJ databases">
        <authorList>
            <person name="Weinstock G."/>
            <person name="Sodergren E."/>
            <person name="Wylie T."/>
            <person name="Fulton L."/>
            <person name="Fulton R."/>
            <person name="Fronick C."/>
            <person name="O'Laughlin M."/>
            <person name="Godfrey J."/>
            <person name="Miner T."/>
            <person name="Herter B."/>
            <person name="Appelbaum E."/>
            <person name="Cordes M."/>
            <person name="Lek S."/>
            <person name="Wollam A."/>
            <person name="Pepin K.H."/>
            <person name="Palsikar V.B."/>
            <person name="Mitreva M."/>
            <person name="Wilson R.K."/>
        </authorList>
    </citation>
    <scope>NUCLEOTIDE SEQUENCE [LARGE SCALE GENOMIC DNA]</scope>
    <source>
        <strain evidence="1 2">ATCC 15930</strain>
    </source>
</reference>
<evidence type="ECO:0000313" key="1">
    <source>
        <dbReference type="EMBL" id="KDR52765.1"/>
    </source>
</evidence>
<accession>A0A069QIX5</accession>
<dbReference type="Proteomes" id="UP000027442">
    <property type="component" value="Unassembled WGS sequence"/>
</dbReference>
<sequence length="42" mass="4675">MSGYVGERDGERVQNERRMQHVCQSLDHKPTDGVYANGLAGL</sequence>
<dbReference type="AlphaFoldDB" id="A0A069QIX5"/>
<dbReference type="EMBL" id="JNGW01000045">
    <property type="protein sequence ID" value="KDR52765.1"/>
    <property type="molecule type" value="Genomic_DNA"/>
</dbReference>
<gene>
    <name evidence="1" type="ORF">HMPREF1991_01158</name>
</gene>
<proteinExistence type="predicted"/>